<gene>
    <name evidence="2" type="ORF">KDK95_20245</name>
</gene>
<dbReference type="PROSITE" id="PS50887">
    <property type="entry name" value="GGDEF"/>
    <property type="match status" value="1"/>
</dbReference>
<dbReference type="InterPro" id="IPR050469">
    <property type="entry name" value="Diguanylate_Cyclase"/>
</dbReference>
<keyword evidence="3" id="KW-1185">Reference proteome</keyword>
<dbReference type="InterPro" id="IPR043128">
    <property type="entry name" value="Rev_trsase/Diguanyl_cyclase"/>
</dbReference>
<dbReference type="InterPro" id="IPR029787">
    <property type="entry name" value="Nucleotide_cyclase"/>
</dbReference>
<dbReference type="EMBL" id="JAGSOH010000062">
    <property type="protein sequence ID" value="MBR7828651.1"/>
    <property type="molecule type" value="Genomic_DNA"/>
</dbReference>
<dbReference type="PANTHER" id="PTHR45138">
    <property type="entry name" value="REGULATORY COMPONENTS OF SENSORY TRANSDUCTION SYSTEM"/>
    <property type="match status" value="1"/>
</dbReference>
<dbReference type="CDD" id="cd01949">
    <property type="entry name" value="GGDEF"/>
    <property type="match status" value="1"/>
</dbReference>
<protein>
    <submittedName>
        <fullName evidence="2">GGDEF domain-containing protein</fullName>
    </submittedName>
</protein>
<dbReference type="NCBIfam" id="TIGR00254">
    <property type="entry name" value="GGDEF"/>
    <property type="match status" value="1"/>
</dbReference>
<evidence type="ECO:0000313" key="3">
    <source>
        <dbReference type="Proteomes" id="UP000676325"/>
    </source>
</evidence>
<organism evidence="2 3">
    <name type="scientific">Actinospica acidithermotolerans</name>
    <dbReference type="NCBI Taxonomy" id="2828514"/>
    <lineage>
        <taxon>Bacteria</taxon>
        <taxon>Bacillati</taxon>
        <taxon>Actinomycetota</taxon>
        <taxon>Actinomycetes</taxon>
        <taxon>Catenulisporales</taxon>
        <taxon>Actinospicaceae</taxon>
        <taxon>Actinospica</taxon>
    </lineage>
</organism>
<dbReference type="SUPFAM" id="SSF55781">
    <property type="entry name" value="GAF domain-like"/>
    <property type="match status" value="1"/>
</dbReference>
<dbReference type="PANTHER" id="PTHR45138:SF9">
    <property type="entry name" value="DIGUANYLATE CYCLASE DGCM-RELATED"/>
    <property type="match status" value="1"/>
</dbReference>
<dbReference type="InterPro" id="IPR029016">
    <property type="entry name" value="GAF-like_dom_sf"/>
</dbReference>
<sequence>MDEGAGADVRMPLSALGPVQRALMTVHTAIGLQATLYAIAEGVTSSTPYQEVAVTVARQAYAAELDTIAVVGSDEVVSGLLNTSCGRKALEEHLKGGEAWGSLRFRSGPETTAGITTVWPEFVPLDVPDAWLPHYELNAPLYAPDGELVGMLSMDQPLGGRIPAPWVNEIVEVFAEQAVIAILNARRHEESLQAMETLEREKAALHAAFTEQCARETHLRSETRRDPLTGLANRVQLRERLEELLAAHTPVAVVFCDLDHFKQINDTYGHSVGDEVLRVTARRLAENLADLACVARNSGDEFVMIAAGVGEPDAPKLMQRIDEAFSAEPVETMGLRLEVSASLGLVCDSGDPEGAASPAGRAEELLDQADREMYAHKRSRASVDHLLTLADIP</sequence>
<dbReference type="SUPFAM" id="SSF55073">
    <property type="entry name" value="Nucleotide cyclase"/>
    <property type="match status" value="1"/>
</dbReference>
<name>A0A941EBX8_9ACTN</name>
<evidence type="ECO:0000259" key="1">
    <source>
        <dbReference type="PROSITE" id="PS50887"/>
    </source>
</evidence>
<dbReference type="GO" id="GO:0052621">
    <property type="term" value="F:diguanylate cyclase activity"/>
    <property type="evidence" value="ECO:0007669"/>
    <property type="project" value="TreeGrafter"/>
</dbReference>
<dbReference type="RefSeq" id="WP_212519786.1">
    <property type="nucleotide sequence ID" value="NZ_JAGSOH010000062.1"/>
</dbReference>
<accession>A0A941EBX8</accession>
<proteinExistence type="predicted"/>
<feature type="domain" description="GGDEF" evidence="1">
    <location>
        <begin position="249"/>
        <end position="391"/>
    </location>
</feature>
<comment type="caution">
    <text evidence="2">The sequence shown here is derived from an EMBL/GenBank/DDBJ whole genome shotgun (WGS) entry which is preliminary data.</text>
</comment>
<dbReference type="Gene3D" id="3.30.70.270">
    <property type="match status" value="1"/>
</dbReference>
<reference evidence="2" key="1">
    <citation type="submission" date="2021-04" db="EMBL/GenBank/DDBJ databases">
        <title>Genome based classification of Actinospica acidithermotolerans sp. nov., an actinobacterium isolated from an Indonesian hot spring.</title>
        <authorList>
            <person name="Kusuma A.B."/>
            <person name="Putra K.E."/>
            <person name="Nafisah S."/>
            <person name="Loh J."/>
            <person name="Nouioui I."/>
            <person name="Goodfellow M."/>
        </authorList>
    </citation>
    <scope>NUCLEOTIDE SEQUENCE</scope>
    <source>
        <strain evidence="2">MGRD01-02</strain>
    </source>
</reference>
<dbReference type="SMART" id="SM00267">
    <property type="entry name" value="GGDEF"/>
    <property type="match status" value="1"/>
</dbReference>
<evidence type="ECO:0000313" key="2">
    <source>
        <dbReference type="EMBL" id="MBR7828651.1"/>
    </source>
</evidence>
<dbReference type="AlphaFoldDB" id="A0A941EBX8"/>
<dbReference type="Gene3D" id="3.30.450.40">
    <property type="match status" value="1"/>
</dbReference>
<dbReference type="InterPro" id="IPR000160">
    <property type="entry name" value="GGDEF_dom"/>
</dbReference>
<dbReference type="Proteomes" id="UP000676325">
    <property type="component" value="Unassembled WGS sequence"/>
</dbReference>
<dbReference type="Pfam" id="PF00990">
    <property type="entry name" value="GGDEF"/>
    <property type="match status" value="1"/>
</dbReference>